<evidence type="ECO:0000313" key="1">
    <source>
        <dbReference type="EMBL" id="CAB4544155.1"/>
    </source>
</evidence>
<accession>A0A6J6BZ97</accession>
<gene>
    <name evidence="1" type="ORF">UFOPK1493_00529</name>
</gene>
<dbReference type="AlphaFoldDB" id="A0A6J6BZ97"/>
<protein>
    <submittedName>
        <fullName evidence="1">Unannotated protein</fullName>
    </submittedName>
</protein>
<sequence length="205" mass="22423">MRQFLTLGFWMSLFALAGLTVGLWTITRDDVPAVDDAVVVAPEERPIDLIGMVFLARADPGFDIVAGRTVGDLQIRVDGFRYMNVKQGTPGENRCGELDQLARCAVVADLLGEAVLWFSIVPLSPRNLVELPGPAELRDGGRLELQNGWIVDRADVVERECPEDTASLSEFTQRFGEGATSVFSLDEQQVIRVRCSEDVAVPSGT</sequence>
<proteinExistence type="predicted"/>
<organism evidence="1">
    <name type="scientific">freshwater metagenome</name>
    <dbReference type="NCBI Taxonomy" id="449393"/>
    <lineage>
        <taxon>unclassified sequences</taxon>
        <taxon>metagenomes</taxon>
        <taxon>ecological metagenomes</taxon>
    </lineage>
</organism>
<dbReference type="EMBL" id="CAEZSR010000010">
    <property type="protein sequence ID" value="CAB4544155.1"/>
    <property type="molecule type" value="Genomic_DNA"/>
</dbReference>
<name>A0A6J6BZ97_9ZZZZ</name>
<reference evidence="1" key="1">
    <citation type="submission" date="2020-05" db="EMBL/GenBank/DDBJ databases">
        <authorList>
            <person name="Chiriac C."/>
            <person name="Salcher M."/>
            <person name="Ghai R."/>
            <person name="Kavagutti S V."/>
        </authorList>
    </citation>
    <scope>NUCLEOTIDE SEQUENCE</scope>
</reference>